<protein>
    <submittedName>
        <fullName evidence="1">Uncharacterized protein</fullName>
    </submittedName>
</protein>
<evidence type="ECO:0000313" key="1">
    <source>
        <dbReference type="EMBL" id="MBE1456622.1"/>
    </source>
</evidence>
<accession>A0ABR9HC66</accession>
<dbReference type="EMBL" id="JADBDY010000001">
    <property type="protein sequence ID" value="MBE1456622.1"/>
    <property type="molecule type" value="Genomic_DNA"/>
</dbReference>
<name>A0ABR9HC66_9ACTN</name>
<organism evidence="1 2">
    <name type="scientific">Nocardiopsis terrae</name>
    <dbReference type="NCBI Taxonomy" id="372655"/>
    <lineage>
        <taxon>Bacteria</taxon>
        <taxon>Bacillati</taxon>
        <taxon>Actinomycetota</taxon>
        <taxon>Actinomycetes</taxon>
        <taxon>Streptosporangiales</taxon>
        <taxon>Nocardiopsidaceae</taxon>
        <taxon>Nocardiopsis</taxon>
    </lineage>
</organism>
<dbReference type="RefSeq" id="WP_191268336.1">
    <property type="nucleotide sequence ID" value="NZ_BMXJ01000002.1"/>
</dbReference>
<dbReference type="Proteomes" id="UP000598217">
    <property type="component" value="Unassembled WGS sequence"/>
</dbReference>
<comment type="caution">
    <text evidence="1">The sequence shown here is derived from an EMBL/GenBank/DDBJ whole genome shotgun (WGS) entry which is preliminary data.</text>
</comment>
<dbReference type="Pfam" id="PF21853">
    <property type="entry name" value="DUF6912"/>
    <property type="match status" value="1"/>
</dbReference>
<evidence type="ECO:0000313" key="2">
    <source>
        <dbReference type="Proteomes" id="UP000598217"/>
    </source>
</evidence>
<sequence>MYVFLPSTVPALAALLDAGRLEGAELTAFTAEPGPGGDLEEAEYDAMYAAADASLGLLAQVPGAPRRRVVLAAEMPDHVVEHEARHADGVARVSVRAGVPYKKLRSAHVDDADAAEDIARAAADPSSDAADEHELMWFAVQELRHLVEESRM</sequence>
<keyword evidence="2" id="KW-1185">Reference proteome</keyword>
<dbReference type="InterPro" id="IPR054206">
    <property type="entry name" value="DUF6912"/>
</dbReference>
<proteinExistence type="predicted"/>
<gene>
    <name evidence="1" type="ORF">H4W79_000836</name>
</gene>
<reference evidence="1 2" key="1">
    <citation type="submission" date="2020-10" db="EMBL/GenBank/DDBJ databases">
        <title>Sequencing the genomes of 1000 actinobacteria strains.</title>
        <authorList>
            <person name="Klenk H.-P."/>
        </authorList>
    </citation>
    <scope>NUCLEOTIDE SEQUENCE [LARGE SCALE GENOMIC DNA]</scope>
    <source>
        <strain evidence="1 2">DSM 45157</strain>
    </source>
</reference>